<protein>
    <submittedName>
        <fullName evidence="1">Uncharacterized protein</fullName>
    </submittedName>
</protein>
<gene>
    <name evidence="1" type="ORF">H5410_030466</name>
</gene>
<sequence length="110" mass="12690">MEVLNRDDIMETLCRTCPEKPLGISSVNSGEVWRSKWINHIWNQHGRDLIFKGALNDWEIEGFTFLLQQLTTFGGTTKFPEKKACHSRKVTEKRSSNLFNAPTMWSGKCN</sequence>
<accession>A0A9J5YHH0</accession>
<organism evidence="1 2">
    <name type="scientific">Solanum commersonii</name>
    <name type="common">Commerson's wild potato</name>
    <name type="synonym">Commerson's nightshade</name>
    <dbReference type="NCBI Taxonomy" id="4109"/>
    <lineage>
        <taxon>Eukaryota</taxon>
        <taxon>Viridiplantae</taxon>
        <taxon>Streptophyta</taxon>
        <taxon>Embryophyta</taxon>
        <taxon>Tracheophyta</taxon>
        <taxon>Spermatophyta</taxon>
        <taxon>Magnoliopsida</taxon>
        <taxon>eudicotyledons</taxon>
        <taxon>Gunneridae</taxon>
        <taxon>Pentapetalae</taxon>
        <taxon>asterids</taxon>
        <taxon>lamiids</taxon>
        <taxon>Solanales</taxon>
        <taxon>Solanaceae</taxon>
        <taxon>Solanoideae</taxon>
        <taxon>Solaneae</taxon>
        <taxon>Solanum</taxon>
    </lineage>
</organism>
<dbReference type="EMBL" id="JACXVP010000006">
    <property type="protein sequence ID" value="KAG5599096.1"/>
    <property type="molecule type" value="Genomic_DNA"/>
</dbReference>
<evidence type="ECO:0000313" key="2">
    <source>
        <dbReference type="Proteomes" id="UP000824120"/>
    </source>
</evidence>
<proteinExistence type="predicted"/>
<reference evidence="1 2" key="1">
    <citation type="submission" date="2020-09" db="EMBL/GenBank/DDBJ databases">
        <title>De no assembly of potato wild relative species, Solanum commersonii.</title>
        <authorList>
            <person name="Cho K."/>
        </authorList>
    </citation>
    <scope>NUCLEOTIDE SEQUENCE [LARGE SCALE GENOMIC DNA]</scope>
    <source>
        <strain evidence="1">LZ3.2</strain>
        <tissue evidence="1">Leaf</tissue>
    </source>
</reference>
<comment type="caution">
    <text evidence="1">The sequence shown here is derived from an EMBL/GenBank/DDBJ whole genome shotgun (WGS) entry which is preliminary data.</text>
</comment>
<keyword evidence="2" id="KW-1185">Reference proteome</keyword>
<evidence type="ECO:0000313" key="1">
    <source>
        <dbReference type="EMBL" id="KAG5599096.1"/>
    </source>
</evidence>
<name>A0A9J5YHH0_SOLCO</name>
<dbReference type="Proteomes" id="UP000824120">
    <property type="component" value="Chromosome 6"/>
</dbReference>
<dbReference type="AlphaFoldDB" id="A0A9J5YHH0"/>